<keyword evidence="5" id="KW-1185">Reference proteome</keyword>
<name>A0AAE3KRZ1_9CYAN</name>
<feature type="transmembrane region" description="Helical" evidence="1">
    <location>
        <begin position="860"/>
        <end position="883"/>
    </location>
</feature>
<dbReference type="PANTHER" id="PTHR34301:SF8">
    <property type="entry name" value="ATPASE DOMAIN-CONTAINING PROTEIN"/>
    <property type="match status" value="1"/>
</dbReference>
<organism evidence="4 5">
    <name type="scientific">Limnofasciculus baicalensis BBK-W-15</name>
    <dbReference type="NCBI Taxonomy" id="2699891"/>
    <lineage>
        <taxon>Bacteria</taxon>
        <taxon>Bacillati</taxon>
        <taxon>Cyanobacteriota</taxon>
        <taxon>Cyanophyceae</taxon>
        <taxon>Coleofasciculales</taxon>
        <taxon>Coleofasciculaceae</taxon>
        <taxon>Limnofasciculus</taxon>
        <taxon>Limnofasciculus baicalensis</taxon>
    </lineage>
</organism>
<reference evidence="4" key="1">
    <citation type="submission" date="2022-06" db="EMBL/GenBank/DDBJ databases">
        <title>New cyanobacteria of genus Symplocastrum in benthos of Lake Baikal.</title>
        <authorList>
            <person name="Sorokovikova E."/>
            <person name="Tikhonova I."/>
            <person name="Krasnopeev A."/>
            <person name="Evseev P."/>
            <person name="Gladkikh A."/>
            <person name="Belykh O."/>
        </authorList>
    </citation>
    <scope>NUCLEOTIDE SEQUENCE</scope>
    <source>
        <strain evidence="4">BBK-W-15</strain>
    </source>
</reference>
<evidence type="ECO:0000313" key="5">
    <source>
        <dbReference type="Proteomes" id="UP001204953"/>
    </source>
</evidence>
<dbReference type="InterPro" id="IPR025344">
    <property type="entry name" value="CDP1-like_IMS"/>
</dbReference>
<dbReference type="EMBL" id="JAMZMM010000083">
    <property type="protein sequence ID" value="MCP2728942.1"/>
    <property type="molecule type" value="Genomic_DNA"/>
</dbReference>
<keyword evidence="1" id="KW-0812">Transmembrane</keyword>
<dbReference type="AlphaFoldDB" id="A0AAE3KRZ1"/>
<dbReference type="SMART" id="SM00028">
    <property type="entry name" value="TPR"/>
    <property type="match status" value="3"/>
</dbReference>
<dbReference type="InterPro" id="IPR019734">
    <property type="entry name" value="TPR_rpt"/>
</dbReference>
<feature type="domain" description="Novel STAND NTPase 1" evidence="3">
    <location>
        <begin position="477"/>
        <end position="832"/>
    </location>
</feature>
<dbReference type="Pfam" id="PF20703">
    <property type="entry name" value="nSTAND1"/>
    <property type="match status" value="1"/>
</dbReference>
<accession>A0AAE3KRZ1</accession>
<dbReference type="Pfam" id="PF13355">
    <property type="entry name" value="ARC6-like_IMS"/>
    <property type="match status" value="1"/>
</dbReference>
<dbReference type="Gene3D" id="1.25.40.10">
    <property type="entry name" value="Tetratricopeptide repeat domain"/>
    <property type="match status" value="2"/>
</dbReference>
<dbReference type="RefSeq" id="WP_254011732.1">
    <property type="nucleotide sequence ID" value="NZ_JAMZMM010000083.1"/>
</dbReference>
<evidence type="ECO:0000259" key="2">
    <source>
        <dbReference type="Pfam" id="PF13355"/>
    </source>
</evidence>
<protein>
    <submittedName>
        <fullName evidence="4">IMS domain-containing protein</fullName>
    </submittedName>
</protein>
<keyword evidence="1" id="KW-0472">Membrane</keyword>
<dbReference type="Proteomes" id="UP001204953">
    <property type="component" value="Unassembled WGS sequence"/>
</dbReference>
<keyword evidence="1" id="KW-1133">Transmembrane helix</keyword>
<dbReference type="InterPro" id="IPR011990">
    <property type="entry name" value="TPR-like_helical_dom_sf"/>
</dbReference>
<comment type="caution">
    <text evidence="4">The sequence shown here is derived from an EMBL/GenBank/DDBJ whole genome shotgun (WGS) entry which is preliminary data.</text>
</comment>
<evidence type="ECO:0000256" key="1">
    <source>
        <dbReference type="SAM" id="Phobius"/>
    </source>
</evidence>
<dbReference type="PANTHER" id="PTHR34301">
    <property type="entry name" value="DNA-BINDING PROTEIN-RELATED"/>
    <property type="match status" value="1"/>
</dbReference>
<evidence type="ECO:0000313" key="4">
    <source>
        <dbReference type="EMBL" id="MCP2728942.1"/>
    </source>
</evidence>
<dbReference type="SUPFAM" id="SSF48452">
    <property type="entry name" value="TPR-like"/>
    <property type="match status" value="2"/>
</dbReference>
<dbReference type="SUPFAM" id="SSF52540">
    <property type="entry name" value="P-loop containing nucleoside triphosphate hydrolases"/>
    <property type="match status" value="1"/>
</dbReference>
<evidence type="ECO:0000259" key="3">
    <source>
        <dbReference type="Pfam" id="PF20703"/>
    </source>
</evidence>
<gene>
    <name evidence="4" type="ORF">NJ959_10785</name>
</gene>
<dbReference type="Gene3D" id="3.40.50.300">
    <property type="entry name" value="P-loop containing nucleotide triphosphate hydrolases"/>
    <property type="match status" value="1"/>
</dbReference>
<dbReference type="InterPro" id="IPR049052">
    <property type="entry name" value="nSTAND1"/>
</dbReference>
<dbReference type="InterPro" id="IPR027417">
    <property type="entry name" value="P-loop_NTPase"/>
</dbReference>
<sequence length="1080" mass="124536">MNNPNLLEEITDNNARSLKTLTRAIALSQGRFSLILVRCNYKSLRSQILQRLHQESNWDIPELILAPSTTTLYTGILDRFDSQPLKGLMVWDLESVVALDDLLIATNRVRDRFLSFTFPLVLWVTDGVLRKLRRIAPDFFSWMSTPIEFTMPNNQLMALVRENADLAFTDEQKFTLDAAELKRIQEDLRNQVEGLAPEIEAILSLILGLIQFRENQLDEAIEQYQASLAFWQSTNQFDRSGVVLLNIAWAYYLKGKDYRAETRNRIRESIEQFEQANSSDFLANHSRKLGELLRQLGEWESLERIAQKVAKIHQSQGETRLVAQDYSFFAEVALKKDHWQDAKQQAQQGLDLLKTIADPHPKILGVCYFILAKSQRHLGQIKDAIANLEHAHNLGENLHQYDPSLYVEILAELRTLKFEQAEYLPAFNLKLEQIKIENQYGLRAFIGARRLPPAKQMINPVSGERKTVPIEDAIQEFGREKDIEELVERVKRRDRKLTIIYGPSGVGKSSIIEAALIPVLEQTYFEGRDILPILVRLYKDWVATLAQALTDTIQKYHSSLGAGLEDNVSKPQTNQQNPPSVKSIIKQLRQNEHQNLYTVLIFDQFEEFFFDNSNPSSRREFYDFLHQCLEIPYLKVILSLREDYLYYLLEFSRTTDLANFDTNYQHILYYLGNFSTQDAQDIIQGLTNRSQFTLESDLVAEFVKDLAGELGEVRPIEFQVVGTQLETEKITTLNQYRELGNNPKQKLVERFLEVVVEDCGKENERVAKLVLYWLTNENNTRLRKTQVELAKDLERDAKKLDLVLEILVGSGLLLRVPGVPDDYYQLVHDYLVSFIRQKYQAQSLELEEERERSRKFQKRVLFGSVAAALMMTGLAITAGIFGWRYQRNYRELKISMKYSDIANRCLKNDLPQEESLICKNPEIQESLANLQYKVAEKAKAAPPVPANSPINIPLTEIEAVNLINSWLQAKEQIYAPPFNRELLNQYATGKYFERSIDSIEWLERYSAYYTYSSSIVEAIGNFSRQGNQATIDVKVTQDLILHVNSGIDHTNSGLSTSLYRYTLQVDNGRWKIANIEEINN</sequence>
<proteinExistence type="predicted"/>
<feature type="domain" description="Plastid division protein CDP1-like IMS" evidence="2">
    <location>
        <begin position="959"/>
        <end position="1073"/>
    </location>
</feature>